<sequence>MSMDIQLAEKKHEQAIFECVSMAYSMYIERMGKKPAPMLSDYSKLIEKNAVYIAIDLEEFMGMIVFFPKGNSLFIENVAVHPDFQGKGIGRKLIEFALNFAQKAGLQEVNLYTNELMTENIRYYLGLGFVEVGRRLEDGYRRVYFVKSL</sequence>
<organism evidence="3 4">
    <name type="scientific">Desulfosporosinus youngiae DSM 17734</name>
    <dbReference type="NCBI Taxonomy" id="768710"/>
    <lineage>
        <taxon>Bacteria</taxon>
        <taxon>Bacillati</taxon>
        <taxon>Bacillota</taxon>
        <taxon>Clostridia</taxon>
        <taxon>Eubacteriales</taxon>
        <taxon>Desulfitobacteriaceae</taxon>
        <taxon>Desulfosporosinus</taxon>
    </lineage>
</organism>
<dbReference type="InterPro" id="IPR000182">
    <property type="entry name" value="GNAT_dom"/>
</dbReference>
<dbReference type="CDD" id="cd04301">
    <property type="entry name" value="NAT_SF"/>
    <property type="match status" value="1"/>
</dbReference>
<protein>
    <submittedName>
        <fullName evidence="3">Acetyltransferase</fullName>
    </submittedName>
</protein>
<dbReference type="PANTHER" id="PTHR13947:SF37">
    <property type="entry name" value="LD18367P"/>
    <property type="match status" value="1"/>
</dbReference>
<name>H5Y318_9FIRM</name>
<dbReference type="InterPro" id="IPR050769">
    <property type="entry name" value="NAT_camello-type"/>
</dbReference>
<evidence type="ECO:0000259" key="2">
    <source>
        <dbReference type="PROSITE" id="PS51186"/>
    </source>
</evidence>
<dbReference type="Proteomes" id="UP000005104">
    <property type="component" value="Chromosome"/>
</dbReference>
<dbReference type="GO" id="GO:0008080">
    <property type="term" value="F:N-acetyltransferase activity"/>
    <property type="evidence" value="ECO:0007669"/>
    <property type="project" value="InterPro"/>
</dbReference>
<dbReference type="AlphaFoldDB" id="H5Y318"/>
<dbReference type="RefSeq" id="WP_007781438.1">
    <property type="nucleotide sequence ID" value="NZ_CM001441.1"/>
</dbReference>
<dbReference type="PROSITE" id="PS51186">
    <property type="entry name" value="GNAT"/>
    <property type="match status" value="1"/>
</dbReference>
<dbReference type="SUPFAM" id="SSF55729">
    <property type="entry name" value="Acyl-CoA N-acyltransferases (Nat)"/>
    <property type="match status" value="1"/>
</dbReference>
<evidence type="ECO:0000256" key="1">
    <source>
        <dbReference type="ARBA" id="ARBA00022679"/>
    </source>
</evidence>
<keyword evidence="1 3" id="KW-0808">Transferase</keyword>
<proteinExistence type="predicted"/>
<feature type="domain" description="N-acetyltransferase" evidence="2">
    <location>
        <begin position="3"/>
        <end position="149"/>
    </location>
</feature>
<evidence type="ECO:0000313" key="4">
    <source>
        <dbReference type="Proteomes" id="UP000005104"/>
    </source>
</evidence>
<dbReference type="HOGENOM" id="CLU_139687_0_0_9"/>
<dbReference type="InterPro" id="IPR016181">
    <property type="entry name" value="Acyl_CoA_acyltransferase"/>
</dbReference>
<dbReference type="STRING" id="768710.DesyoDRAFT_1578"/>
<evidence type="ECO:0000313" key="3">
    <source>
        <dbReference type="EMBL" id="EHQ88713.1"/>
    </source>
</evidence>
<dbReference type="eggNOG" id="COG0456">
    <property type="taxonomic scope" value="Bacteria"/>
</dbReference>
<accession>H5Y318</accession>
<dbReference type="Gene3D" id="3.40.630.30">
    <property type="match status" value="1"/>
</dbReference>
<dbReference type="OrthoDB" id="9786032at2"/>
<dbReference type="EMBL" id="CM001441">
    <property type="protein sequence ID" value="EHQ88713.1"/>
    <property type="molecule type" value="Genomic_DNA"/>
</dbReference>
<gene>
    <name evidence="3" type="ORF">DesyoDRAFT_1578</name>
</gene>
<keyword evidence="4" id="KW-1185">Reference proteome</keyword>
<dbReference type="Pfam" id="PF00583">
    <property type="entry name" value="Acetyltransf_1"/>
    <property type="match status" value="1"/>
</dbReference>
<reference evidence="3 4" key="1">
    <citation type="submission" date="2011-11" db="EMBL/GenBank/DDBJ databases">
        <title>The Noncontiguous Finished genome of Desulfosporosinus youngiae DSM 17734.</title>
        <authorList>
            <consortium name="US DOE Joint Genome Institute (JGI-PGF)"/>
            <person name="Lucas S."/>
            <person name="Han J."/>
            <person name="Lapidus A."/>
            <person name="Cheng J.-F."/>
            <person name="Goodwin L."/>
            <person name="Pitluck S."/>
            <person name="Peters L."/>
            <person name="Ovchinnikova G."/>
            <person name="Lu M."/>
            <person name="Land M.L."/>
            <person name="Hauser L."/>
            <person name="Pester M."/>
            <person name="Spring S."/>
            <person name="Ollivier B."/>
            <person name="Rattei T."/>
            <person name="Klenk H.-P."/>
            <person name="Wagner M."/>
            <person name="Loy A."/>
            <person name="Woyke T.J."/>
        </authorList>
    </citation>
    <scope>NUCLEOTIDE SEQUENCE [LARGE SCALE GENOMIC DNA]</scope>
    <source>
        <strain evidence="3 4">DSM 17734</strain>
    </source>
</reference>
<dbReference type="PANTHER" id="PTHR13947">
    <property type="entry name" value="GNAT FAMILY N-ACETYLTRANSFERASE"/>
    <property type="match status" value="1"/>
</dbReference>